<keyword evidence="1" id="KW-0812">Transmembrane</keyword>
<evidence type="ECO:0000256" key="1">
    <source>
        <dbReference type="SAM" id="Phobius"/>
    </source>
</evidence>
<sequence length="489" mass="53788">MTEVQRSNAPVTVVLEDAPARPAVATATDVWLNYPTSEITSRKISNRLRESMSLPALWGRRIRTFGSTTIGMMTLITMVLTVAILAAGVSMAQSTESRQTALASLINNTEPMSSTAQDLYTSLSLAETVATTGFVQAGVELPENRERYQRAIQRASAAATKTTAGLGPQPSRELELITQIQTQLPVYTGLVETARSNNRMGNPVGAAYLAQASSLMRLTILPAARELLDSSNRTLNEKQRSLTEPQWVPISGLVAALIMLYWAQRWLAVRTRRRLNKGFLTATTFMAIALLWVTISNGYTWYSGSKGYQEAAAPLSALTNARVLSQQARTGETLALVRRETSAQTIEGFDVIMMKVQAELNHYQDSSLSNHDDNAAEANTVETALQDWQASHERLRRAVDQGEYSEASTIAFHSPDRKTPEHDGTTAEYFDTVDSGLARLIQDARLSLRTYLDSGLMATRWVSTLVLILSIASVAALWLGIRPRLQEYL</sequence>
<evidence type="ECO:0008006" key="4">
    <source>
        <dbReference type="Google" id="ProtNLM"/>
    </source>
</evidence>
<feature type="transmembrane region" description="Helical" evidence="1">
    <location>
        <begin position="70"/>
        <end position="92"/>
    </location>
</feature>
<proteinExistence type="predicted"/>
<dbReference type="RefSeq" id="WP_182385349.1">
    <property type="nucleotide sequence ID" value="NZ_CP059833.1"/>
</dbReference>
<organism evidence="2 3">
    <name type="scientific">Corynebacterium hindlerae</name>
    <dbReference type="NCBI Taxonomy" id="699041"/>
    <lineage>
        <taxon>Bacteria</taxon>
        <taxon>Bacillati</taxon>
        <taxon>Actinomycetota</taxon>
        <taxon>Actinomycetes</taxon>
        <taxon>Mycobacteriales</taxon>
        <taxon>Corynebacteriaceae</taxon>
        <taxon>Corynebacterium</taxon>
    </lineage>
</organism>
<feature type="transmembrane region" description="Helical" evidence="1">
    <location>
        <begin position="461"/>
        <end position="481"/>
    </location>
</feature>
<accession>A0A7G5FD50</accession>
<keyword evidence="1" id="KW-1133">Transmembrane helix</keyword>
<reference evidence="2 3" key="1">
    <citation type="submission" date="2020-07" db="EMBL/GenBank/DDBJ databases">
        <title>non toxigenic Corynebacterium sp. nov from a clinical source.</title>
        <authorList>
            <person name="Bernier A.-M."/>
            <person name="Bernard K."/>
        </authorList>
    </citation>
    <scope>NUCLEOTIDE SEQUENCE [LARGE SCALE GENOMIC DNA]</scope>
    <source>
        <strain evidence="3">NML 93-0612</strain>
    </source>
</reference>
<protein>
    <recommendedName>
        <fullName evidence="4">Phenol hydroxylase</fullName>
    </recommendedName>
</protein>
<dbReference type="EMBL" id="CP059833">
    <property type="protein sequence ID" value="QMV84541.1"/>
    <property type="molecule type" value="Genomic_DNA"/>
</dbReference>
<gene>
    <name evidence="2" type="ORF">HW450_09230</name>
</gene>
<evidence type="ECO:0000313" key="3">
    <source>
        <dbReference type="Proteomes" id="UP000515570"/>
    </source>
</evidence>
<keyword evidence="3" id="KW-1185">Reference proteome</keyword>
<name>A0A7G5FD50_9CORY</name>
<feature type="transmembrane region" description="Helical" evidence="1">
    <location>
        <begin position="246"/>
        <end position="263"/>
    </location>
</feature>
<evidence type="ECO:0000313" key="2">
    <source>
        <dbReference type="EMBL" id="QMV84541.1"/>
    </source>
</evidence>
<feature type="transmembrane region" description="Helical" evidence="1">
    <location>
        <begin position="275"/>
        <end position="295"/>
    </location>
</feature>
<keyword evidence="1" id="KW-0472">Membrane</keyword>
<dbReference type="Proteomes" id="UP000515570">
    <property type="component" value="Chromosome"/>
</dbReference>
<dbReference type="AlphaFoldDB" id="A0A7G5FD50"/>